<dbReference type="GO" id="GO:0009253">
    <property type="term" value="P:peptidoglycan catabolic process"/>
    <property type="evidence" value="ECO:0007669"/>
    <property type="project" value="InterPro"/>
</dbReference>
<evidence type="ECO:0000313" key="4">
    <source>
        <dbReference type="Proteomes" id="UP000249818"/>
    </source>
</evidence>
<dbReference type="SUPFAM" id="SSF53187">
    <property type="entry name" value="Zn-dependent exopeptidases"/>
    <property type="match status" value="1"/>
</dbReference>
<dbReference type="EC" id="3.5.1.28" evidence="3"/>
<dbReference type="InterPro" id="IPR050695">
    <property type="entry name" value="N-acetylmuramoyl_amidase_3"/>
</dbReference>
<accession>A0A2X3KJH5</accession>
<dbReference type="EMBL" id="LS483254">
    <property type="protein sequence ID" value="SQD92552.1"/>
    <property type="molecule type" value="Genomic_DNA"/>
</dbReference>
<feature type="domain" description="MurNAc-LAA" evidence="2">
    <location>
        <begin position="94"/>
        <end position="204"/>
    </location>
</feature>
<dbReference type="InterPro" id="IPR002508">
    <property type="entry name" value="MurNAc-LAA_cat"/>
</dbReference>
<proteinExistence type="predicted"/>
<dbReference type="Gene3D" id="3.40.630.40">
    <property type="entry name" value="Zn-dependent exopeptidases"/>
    <property type="match status" value="1"/>
</dbReference>
<reference evidence="4" key="1">
    <citation type="submission" date="2018-05" db="EMBL/GenBank/DDBJ databases">
        <authorList>
            <person name="Hao L."/>
        </authorList>
    </citation>
    <scope>NUCLEOTIDE SEQUENCE [LARGE SCALE GENOMIC DNA]</scope>
</reference>
<dbReference type="RefSeq" id="WP_157959400.1">
    <property type="nucleotide sequence ID" value="NZ_LS483254.1"/>
</dbReference>
<dbReference type="CDD" id="cd02696">
    <property type="entry name" value="MurNAc-LAA"/>
    <property type="match status" value="1"/>
</dbReference>
<sequence>MPKSAIVLLLFSFVVVLTVGIVASLSQPPPTAVVVVVDPGHGGHDPGAVVAEVQEKDVNLAIALRVQERAASSSGLRVILTRSSDAYPTLLERLELAAAVGASLYLSIHANYYRDPIVCGVETWVDTGAGGESLRLAREVQRAVTAATGAPDRGVHRQTLYLRHASLPTALVEVGYLSCPGERAKLLDPAYQEKIADGILRGILSFLGIP</sequence>
<dbReference type="PANTHER" id="PTHR30404">
    <property type="entry name" value="N-ACETYLMURAMOYL-L-ALANINE AMIDASE"/>
    <property type="match status" value="1"/>
</dbReference>
<keyword evidence="4" id="KW-1185">Reference proteome</keyword>
<evidence type="ECO:0000313" key="3">
    <source>
        <dbReference type="EMBL" id="SQD92552.1"/>
    </source>
</evidence>
<protein>
    <submittedName>
        <fullName evidence="3">N-acetylmuramoyl-L-alanine amidase CwlD</fullName>
        <ecNumber evidence="3">3.5.1.28</ecNumber>
    </submittedName>
</protein>
<evidence type="ECO:0000256" key="1">
    <source>
        <dbReference type="ARBA" id="ARBA00022801"/>
    </source>
</evidence>
<dbReference type="Pfam" id="PF01520">
    <property type="entry name" value="Amidase_3"/>
    <property type="match status" value="1"/>
</dbReference>
<organism evidence="3 4">
    <name type="scientific">Candidatus Bipolaricaulis anaerobius</name>
    <dbReference type="NCBI Taxonomy" id="2026885"/>
    <lineage>
        <taxon>Bacteria</taxon>
        <taxon>Candidatus Bipolaricaulota</taxon>
        <taxon>Candidatus Bipolaricaulia</taxon>
        <taxon>Candidatus Bipolaricaulales</taxon>
        <taxon>Candidatus Bipolaricaulaceae</taxon>
        <taxon>Candidatus Bipolaricaulis</taxon>
    </lineage>
</organism>
<gene>
    <name evidence="3" type="ORF">BARAN1_0528</name>
</gene>
<dbReference type="AlphaFoldDB" id="A0A2X3KJH5"/>
<keyword evidence="1 3" id="KW-0378">Hydrolase</keyword>
<dbReference type="GO" id="GO:0008745">
    <property type="term" value="F:N-acetylmuramoyl-L-alanine amidase activity"/>
    <property type="evidence" value="ECO:0007669"/>
    <property type="project" value="UniProtKB-EC"/>
</dbReference>
<dbReference type="KEGG" id="bana:BARAN1_0528"/>
<dbReference type="GO" id="GO:0030288">
    <property type="term" value="C:outer membrane-bounded periplasmic space"/>
    <property type="evidence" value="ECO:0007669"/>
    <property type="project" value="TreeGrafter"/>
</dbReference>
<dbReference type="PANTHER" id="PTHR30404:SF0">
    <property type="entry name" value="N-ACETYLMURAMOYL-L-ALANINE AMIDASE AMIC"/>
    <property type="match status" value="1"/>
</dbReference>
<dbReference type="SMART" id="SM00646">
    <property type="entry name" value="Ami_3"/>
    <property type="match status" value="1"/>
</dbReference>
<name>A0A2X3KJH5_9BACT</name>
<dbReference type="Proteomes" id="UP000249818">
    <property type="component" value="Chromosome BARAN1"/>
</dbReference>
<evidence type="ECO:0000259" key="2">
    <source>
        <dbReference type="SMART" id="SM00646"/>
    </source>
</evidence>
<dbReference type="OrthoDB" id="9763643at2"/>